<accession>A0AAE1AI96</accession>
<evidence type="ECO:0000313" key="2">
    <source>
        <dbReference type="Proteomes" id="UP001283361"/>
    </source>
</evidence>
<name>A0AAE1AI96_9GAST</name>
<protein>
    <submittedName>
        <fullName evidence="1">Uncharacterized protein</fullName>
    </submittedName>
</protein>
<proteinExistence type="predicted"/>
<dbReference type="AlphaFoldDB" id="A0AAE1AI96"/>
<reference evidence="1" key="1">
    <citation type="journal article" date="2023" name="G3 (Bethesda)">
        <title>A reference genome for the long-term kleptoplast-retaining sea slug Elysia crispata morphotype clarki.</title>
        <authorList>
            <person name="Eastman K.E."/>
            <person name="Pendleton A.L."/>
            <person name="Shaikh M.A."/>
            <person name="Suttiyut T."/>
            <person name="Ogas R."/>
            <person name="Tomko P."/>
            <person name="Gavelis G."/>
            <person name="Widhalm J.R."/>
            <person name="Wisecaver J.H."/>
        </authorList>
    </citation>
    <scope>NUCLEOTIDE SEQUENCE</scope>
    <source>
        <strain evidence="1">ECLA1</strain>
    </source>
</reference>
<evidence type="ECO:0000313" key="1">
    <source>
        <dbReference type="EMBL" id="KAK3787242.1"/>
    </source>
</evidence>
<sequence length="155" mass="17928">MRVSDRAGTQRIAKIHRRITAWLSLTKTGKQKEEDSFTDTNEGDTLEHIIRLKEHREKEMKEEMKYERKSKQPPNGVTTRRGLFSPWLFLFIALSLAPEDVTCRKSLNAAVRRNTKHNMRALPLVFRSCLKGSRGFSVMREGIWLQTIGMEPEAA</sequence>
<keyword evidence="2" id="KW-1185">Reference proteome</keyword>
<gene>
    <name evidence="1" type="ORF">RRG08_055965</name>
</gene>
<dbReference type="EMBL" id="JAWDGP010001872">
    <property type="protein sequence ID" value="KAK3787242.1"/>
    <property type="molecule type" value="Genomic_DNA"/>
</dbReference>
<dbReference type="Proteomes" id="UP001283361">
    <property type="component" value="Unassembled WGS sequence"/>
</dbReference>
<comment type="caution">
    <text evidence="1">The sequence shown here is derived from an EMBL/GenBank/DDBJ whole genome shotgun (WGS) entry which is preliminary data.</text>
</comment>
<organism evidence="1 2">
    <name type="scientific">Elysia crispata</name>
    <name type="common">lettuce slug</name>
    <dbReference type="NCBI Taxonomy" id="231223"/>
    <lineage>
        <taxon>Eukaryota</taxon>
        <taxon>Metazoa</taxon>
        <taxon>Spiralia</taxon>
        <taxon>Lophotrochozoa</taxon>
        <taxon>Mollusca</taxon>
        <taxon>Gastropoda</taxon>
        <taxon>Heterobranchia</taxon>
        <taxon>Euthyneura</taxon>
        <taxon>Panpulmonata</taxon>
        <taxon>Sacoglossa</taxon>
        <taxon>Placobranchoidea</taxon>
        <taxon>Plakobranchidae</taxon>
        <taxon>Elysia</taxon>
    </lineage>
</organism>